<dbReference type="Proteomes" id="UP000033934">
    <property type="component" value="Unassembled WGS sequence"/>
</dbReference>
<sequence>MRESQTSLLNERRFICDVCVAHCRGLIEAIDGVASVISSGENTLLVTLAPGRRWPEVRGQIRQILEEEERGENQ</sequence>
<reference evidence="1 2" key="1">
    <citation type="journal article" date="2015" name="Nature">
        <title>rRNA introns, odd ribosomes, and small enigmatic genomes across a large radiation of phyla.</title>
        <authorList>
            <person name="Brown C.T."/>
            <person name="Hug L.A."/>
            <person name="Thomas B.C."/>
            <person name="Sharon I."/>
            <person name="Castelle C.J."/>
            <person name="Singh A."/>
            <person name="Wilkins M.J."/>
            <person name="Williams K.H."/>
            <person name="Banfield J.F."/>
        </authorList>
    </citation>
    <scope>NUCLEOTIDE SEQUENCE [LARGE SCALE GENOMIC DNA]</scope>
</reference>
<proteinExistence type="predicted"/>
<protein>
    <recommendedName>
        <fullName evidence="3">HMA domain-containing protein</fullName>
    </recommendedName>
</protein>
<comment type="caution">
    <text evidence="1">The sequence shown here is derived from an EMBL/GenBank/DDBJ whole genome shotgun (WGS) entry which is preliminary data.</text>
</comment>
<name>A0A0G0PEX8_9BACT</name>
<organism evidence="1 2">
    <name type="scientific">Berkelbacteria bacterium GW2011_GWA2_38_9</name>
    <dbReference type="NCBI Taxonomy" id="1618334"/>
    <lineage>
        <taxon>Bacteria</taxon>
        <taxon>Candidatus Berkelbacteria</taxon>
    </lineage>
</organism>
<evidence type="ECO:0008006" key="3">
    <source>
        <dbReference type="Google" id="ProtNLM"/>
    </source>
</evidence>
<evidence type="ECO:0000313" key="1">
    <source>
        <dbReference type="EMBL" id="KKQ87841.1"/>
    </source>
</evidence>
<gene>
    <name evidence="1" type="ORF">UT11_C0046G0006</name>
</gene>
<dbReference type="EMBL" id="LBVO01000046">
    <property type="protein sequence ID" value="KKQ87841.1"/>
    <property type="molecule type" value="Genomic_DNA"/>
</dbReference>
<accession>A0A0G0PEX8</accession>
<dbReference type="AlphaFoldDB" id="A0A0G0PEX8"/>
<evidence type="ECO:0000313" key="2">
    <source>
        <dbReference type="Proteomes" id="UP000033934"/>
    </source>
</evidence>